<keyword evidence="3" id="KW-1134">Transmembrane beta strand</keyword>
<dbReference type="AlphaFoldDB" id="A0A1G7Q3L2"/>
<dbReference type="InterPro" id="IPR036942">
    <property type="entry name" value="Beta-barrel_TonB_sf"/>
</dbReference>
<dbReference type="EMBL" id="LT629690">
    <property type="protein sequence ID" value="SDF92529.1"/>
    <property type="molecule type" value="Genomic_DNA"/>
</dbReference>
<keyword evidence="11" id="KW-0121">Carboxypeptidase</keyword>
<keyword evidence="2" id="KW-0813">Transport</keyword>
<dbReference type="SUPFAM" id="SSF49452">
    <property type="entry name" value="Starch-binding domain-like"/>
    <property type="match status" value="1"/>
</dbReference>
<dbReference type="GO" id="GO:0044718">
    <property type="term" value="P:siderophore transmembrane transport"/>
    <property type="evidence" value="ECO:0007669"/>
    <property type="project" value="TreeGrafter"/>
</dbReference>
<dbReference type="Pfam" id="PF13620">
    <property type="entry name" value="CarboxypepD_reg"/>
    <property type="match status" value="1"/>
</dbReference>
<feature type="chain" id="PRO_5009242396" evidence="9">
    <location>
        <begin position="33"/>
        <end position="1111"/>
    </location>
</feature>
<evidence type="ECO:0000256" key="7">
    <source>
        <dbReference type="ARBA" id="ARBA00023237"/>
    </source>
</evidence>
<dbReference type="RefSeq" id="WP_083346466.1">
    <property type="nucleotide sequence ID" value="NZ_LT629690.1"/>
</dbReference>
<feature type="signal peptide" evidence="9">
    <location>
        <begin position="1"/>
        <end position="32"/>
    </location>
</feature>
<dbReference type="InterPro" id="IPR057601">
    <property type="entry name" value="Oar-like_b-barrel"/>
</dbReference>
<dbReference type="Proteomes" id="UP000182427">
    <property type="component" value="Chromosome I"/>
</dbReference>
<dbReference type="InterPro" id="IPR013784">
    <property type="entry name" value="Carb-bd-like_fold"/>
</dbReference>
<evidence type="ECO:0000256" key="5">
    <source>
        <dbReference type="ARBA" id="ARBA00022729"/>
    </source>
</evidence>
<evidence type="ECO:0000256" key="1">
    <source>
        <dbReference type="ARBA" id="ARBA00004571"/>
    </source>
</evidence>
<keyword evidence="11" id="KW-0378">Hydrolase</keyword>
<organism evidence="11 12">
    <name type="scientific">Terriglobus roseus</name>
    <dbReference type="NCBI Taxonomy" id="392734"/>
    <lineage>
        <taxon>Bacteria</taxon>
        <taxon>Pseudomonadati</taxon>
        <taxon>Acidobacteriota</taxon>
        <taxon>Terriglobia</taxon>
        <taxon>Terriglobales</taxon>
        <taxon>Acidobacteriaceae</taxon>
        <taxon>Terriglobus</taxon>
    </lineage>
</organism>
<evidence type="ECO:0000313" key="12">
    <source>
        <dbReference type="Proteomes" id="UP000182427"/>
    </source>
</evidence>
<keyword evidence="7" id="KW-0998">Cell outer membrane</keyword>
<evidence type="ECO:0000256" key="8">
    <source>
        <dbReference type="SAM" id="MobiDB-lite"/>
    </source>
</evidence>
<dbReference type="GO" id="GO:0015344">
    <property type="term" value="F:siderophore uptake transmembrane transporter activity"/>
    <property type="evidence" value="ECO:0007669"/>
    <property type="project" value="TreeGrafter"/>
</dbReference>
<protein>
    <submittedName>
        <fullName evidence="11">Carboxypeptidase regulatory-like domain-containing protein</fullName>
    </submittedName>
</protein>
<keyword evidence="4" id="KW-0812">Transmembrane</keyword>
<dbReference type="PANTHER" id="PTHR30069:SF29">
    <property type="entry name" value="HEMOGLOBIN AND HEMOGLOBIN-HAPTOGLOBIN-BINDING PROTEIN 1-RELATED"/>
    <property type="match status" value="1"/>
</dbReference>
<dbReference type="GO" id="GO:0009279">
    <property type="term" value="C:cell outer membrane"/>
    <property type="evidence" value="ECO:0007669"/>
    <property type="project" value="UniProtKB-SubCell"/>
</dbReference>
<keyword evidence="6" id="KW-0472">Membrane</keyword>
<evidence type="ECO:0000256" key="2">
    <source>
        <dbReference type="ARBA" id="ARBA00022448"/>
    </source>
</evidence>
<name>A0A1G7Q3L2_9BACT</name>
<evidence type="ECO:0000259" key="10">
    <source>
        <dbReference type="Pfam" id="PF25183"/>
    </source>
</evidence>
<keyword evidence="12" id="KW-1185">Reference proteome</keyword>
<evidence type="ECO:0000256" key="9">
    <source>
        <dbReference type="SAM" id="SignalP"/>
    </source>
</evidence>
<dbReference type="GO" id="GO:0030246">
    <property type="term" value="F:carbohydrate binding"/>
    <property type="evidence" value="ECO:0007669"/>
    <property type="project" value="InterPro"/>
</dbReference>
<feature type="domain" description="TonB-dependent transporter Oar-like beta-barrel" evidence="10">
    <location>
        <begin position="267"/>
        <end position="344"/>
    </location>
</feature>
<dbReference type="Pfam" id="PF25183">
    <property type="entry name" value="OMP_b-brl_4"/>
    <property type="match status" value="2"/>
</dbReference>
<reference evidence="11 12" key="1">
    <citation type="submission" date="2016-10" db="EMBL/GenBank/DDBJ databases">
        <authorList>
            <person name="de Groot N.N."/>
        </authorList>
    </citation>
    <scope>NUCLEOTIDE SEQUENCE [LARGE SCALE GENOMIC DNA]</scope>
    <source>
        <strain evidence="11 12">GAS232</strain>
    </source>
</reference>
<evidence type="ECO:0000256" key="4">
    <source>
        <dbReference type="ARBA" id="ARBA00022692"/>
    </source>
</evidence>
<evidence type="ECO:0000313" key="11">
    <source>
        <dbReference type="EMBL" id="SDF92529.1"/>
    </source>
</evidence>
<evidence type="ECO:0000256" key="6">
    <source>
        <dbReference type="ARBA" id="ARBA00023136"/>
    </source>
</evidence>
<keyword evidence="5 9" id="KW-0732">Signal</keyword>
<sequence>MLGLSRITALLHPRQTFTALLLSLATVPIAMAQDASTGALNGSVHDPSGAAISAVTITLRDVHTGQQRTLQSDRLGEFFFPSLTPGSYVLSAAATGFNPLQINAVDVAVGKTTRLIPQMQIGRVVQTVEVTASPALAFDSPLNANLSPQQLQMLPLDGRRFQSLAVLTPLVAAEDADVVLNPAEESAPEAIGDTDNARLSIRAQDPALNRFTLDGADHTRQFDMQPRGGSALPFTITQEAVQEFGVRAVADADSSQPHGAGGALRTITRRGGEKIHGSAFFLIRNSAGNAANPFSTTTRYNNGLPTTTLVKPRDQREQFGGSLGGKLGLRGVYGFVAMDGQRRSFPAISSPSDSVFYSLTAVQLALLANRGVSTTAITKGLAYIDSLSGTLDRHANEVSLFPRLDWDTARSNTSAQWNRVRFDSAAGQNALPVVARGRGSIGSVRTEGDDVLLHTTVMLHPRWSVDARIGYSRDVTYAESPTPLPQEPHTGPGGSAPQVDLSDAFSFGSAPVTGLRRLPDERNAEAGIALQFHGRAHQASVGTSLIASDERIAGSEANNGRYLYANSTASGHAGSLVDFLTDYTYNSANYPNGGCPSVYSQPHYFCFSNFTQTFGNVPETHFHTAEWSAFVSDRWRVTPRLHINAGARYEWNRLPPPQHPNASIDAVFGGFAATQTMPSDTNNLAPFAGISYAPTSSTVVRVAYGFQFSSIPGTTIQRALANTAQTASQTQLRITPRTIIDPACASYGTNFGYPATYTCTPFGPLASVGAAWVFSRSFQMPAAQTAELSVSQQLGIRTNISGSYILALSRELTDTVDLNIAPSTSNLAFRIVRNGGEAGVSGGEVFHVPLYTARKTSAFGPVTGILSDGNGTYHAMALTLQHQTPRTLTLRASWTYSKSLDTVRTGPTASNENAHFDPYSPLYDRAPSNFDHRHRVTMLAVWQPRVNSTHAVLRHVANGWSVSPVLLFQSGRPYSYNLSGGSSLPGGRESLNSSGGANYLPSVGRNTLRLPWTENVDLSLSRAFAMMHDRAHLQLMMQAYNLMNHVNVTTVEQRAFLVGSAGVDGVVPLTFQDAATIAAEGVTGKPFGMASQSANSPTRERRLQAGLRFEW</sequence>
<dbReference type="Gene3D" id="2.60.40.1120">
    <property type="entry name" value="Carboxypeptidase-like, regulatory domain"/>
    <property type="match status" value="1"/>
</dbReference>
<dbReference type="PANTHER" id="PTHR30069">
    <property type="entry name" value="TONB-DEPENDENT OUTER MEMBRANE RECEPTOR"/>
    <property type="match status" value="1"/>
</dbReference>
<accession>A0A1G7Q3L2</accession>
<dbReference type="Gene3D" id="2.40.170.20">
    <property type="entry name" value="TonB-dependent receptor, beta-barrel domain"/>
    <property type="match status" value="1"/>
</dbReference>
<dbReference type="InterPro" id="IPR039426">
    <property type="entry name" value="TonB-dep_rcpt-like"/>
</dbReference>
<keyword evidence="11" id="KW-0645">Protease</keyword>
<proteinExistence type="predicted"/>
<feature type="region of interest" description="Disordered" evidence="8">
    <location>
        <begin position="477"/>
        <end position="502"/>
    </location>
</feature>
<dbReference type="SUPFAM" id="SSF56935">
    <property type="entry name" value="Porins"/>
    <property type="match status" value="1"/>
</dbReference>
<dbReference type="OrthoDB" id="97893at2"/>
<comment type="subcellular location">
    <subcellularLocation>
        <location evidence="1">Cell outer membrane</location>
        <topology evidence="1">Multi-pass membrane protein</topology>
    </subcellularLocation>
</comment>
<gene>
    <name evidence="11" type="ORF">SAMN05444167_3715</name>
</gene>
<feature type="domain" description="TonB-dependent transporter Oar-like beta-barrel" evidence="10">
    <location>
        <begin position="392"/>
        <end position="1053"/>
    </location>
</feature>
<evidence type="ECO:0000256" key="3">
    <source>
        <dbReference type="ARBA" id="ARBA00022452"/>
    </source>
</evidence>
<dbReference type="GO" id="GO:0004180">
    <property type="term" value="F:carboxypeptidase activity"/>
    <property type="evidence" value="ECO:0007669"/>
    <property type="project" value="UniProtKB-KW"/>
</dbReference>